<sequence>MPFQIMAYITAAAACLLGLRFIFAGGGVLKEWGIEGTAGALILFRRLGVIYLGLALIFFLGRNAAPSDFRSAVCLVMAGAVAVLASLGLFEFLSRRASSGIFRSVVSEAVLSAAFVWLWWSGR</sequence>
<feature type="transmembrane region" description="Helical" evidence="1">
    <location>
        <begin position="100"/>
        <end position="120"/>
    </location>
</feature>
<reference evidence="2 3" key="1">
    <citation type="submission" date="2014-09" db="EMBL/GenBank/DDBJ databases">
        <title>Genome sequencing of Methyloceanibacter caenitepidi Gela4.</title>
        <authorList>
            <person name="Takeuchi M."/>
            <person name="Susumu S."/>
            <person name="Kamagata Y."/>
            <person name="Oshima K."/>
            <person name="Hattori M."/>
            <person name="Iwasaki W."/>
        </authorList>
    </citation>
    <scope>NUCLEOTIDE SEQUENCE [LARGE SCALE GENOMIC DNA]</scope>
    <source>
        <strain evidence="2 3">Gela4</strain>
    </source>
</reference>
<feature type="transmembrane region" description="Helical" evidence="1">
    <location>
        <begin position="72"/>
        <end position="94"/>
    </location>
</feature>
<accession>A0A0A8K653</accession>
<proteinExistence type="predicted"/>
<dbReference type="AlphaFoldDB" id="A0A0A8K653"/>
<dbReference type="EMBL" id="AP014648">
    <property type="protein sequence ID" value="BAQ18276.1"/>
    <property type="molecule type" value="Genomic_DNA"/>
</dbReference>
<feature type="transmembrane region" description="Helical" evidence="1">
    <location>
        <begin position="40"/>
        <end position="60"/>
    </location>
</feature>
<evidence type="ECO:0000256" key="1">
    <source>
        <dbReference type="SAM" id="Phobius"/>
    </source>
</evidence>
<dbReference type="Proteomes" id="UP000031643">
    <property type="component" value="Chromosome"/>
</dbReference>
<dbReference type="RefSeq" id="WP_156137616.1">
    <property type="nucleotide sequence ID" value="NZ_AP014648.1"/>
</dbReference>
<dbReference type="OrthoDB" id="7916074at2"/>
<evidence type="ECO:0000313" key="3">
    <source>
        <dbReference type="Proteomes" id="UP000031643"/>
    </source>
</evidence>
<keyword evidence="1" id="KW-0812">Transmembrane</keyword>
<evidence type="ECO:0008006" key="4">
    <source>
        <dbReference type="Google" id="ProtNLM"/>
    </source>
</evidence>
<dbReference type="STRING" id="1384459.GL4_2843"/>
<protein>
    <recommendedName>
        <fullName evidence="4">Transmembrane protein</fullName>
    </recommendedName>
</protein>
<dbReference type="HOGENOM" id="CLU_149260_0_0_5"/>
<name>A0A0A8K653_9HYPH</name>
<organism evidence="2 3">
    <name type="scientific">Methyloceanibacter caenitepidi</name>
    <dbReference type="NCBI Taxonomy" id="1384459"/>
    <lineage>
        <taxon>Bacteria</taxon>
        <taxon>Pseudomonadati</taxon>
        <taxon>Pseudomonadota</taxon>
        <taxon>Alphaproteobacteria</taxon>
        <taxon>Hyphomicrobiales</taxon>
        <taxon>Hyphomicrobiaceae</taxon>
        <taxon>Methyloceanibacter</taxon>
    </lineage>
</organism>
<gene>
    <name evidence="2" type="ORF">GL4_2843</name>
</gene>
<keyword evidence="1" id="KW-1133">Transmembrane helix</keyword>
<keyword evidence="1" id="KW-0472">Membrane</keyword>
<evidence type="ECO:0000313" key="2">
    <source>
        <dbReference type="EMBL" id="BAQ18276.1"/>
    </source>
</evidence>
<dbReference type="KEGG" id="mcg:GL4_2843"/>
<keyword evidence="3" id="KW-1185">Reference proteome</keyword>